<dbReference type="AlphaFoldDB" id="A0A4V5ZYG4"/>
<evidence type="ECO:0000256" key="4">
    <source>
        <dbReference type="ARBA" id="ARBA00022454"/>
    </source>
</evidence>
<name>A0A4V5ZYG4_STECR</name>
<dbReference type="STRING" id="34508.A0A4V5ZYG4"/>
<comment type="caution">
    <text evidence="10">The sequence shown here is derived from an EMBL/GenBank/DDBJ whole genome shotgun (WGS) entry which is preliminary data.</text>
</comment>
<dbReference type="InterPro" id="IPR009072">
    <property type="entry name" value="Histone-fold"/>
</dbReference>
<dbReference type="GO" id="GO:0046982">
    <property type="term" value="F:protein heterodimerization activity"/>
    <property type="evidence" value="ECO:0007669"/>
    <property type="project" value="InterPro"/>
</dbReference>
<keyword evidence="6" id="KW-0539">Nucleus</keyword>
<evidence type="ECO:0000256" key="2">
    <source>
        <dbReference type="ARBA" id="ARBA00004286"/>
    </source>
</evidence>
<evidence type="ECO:0000256" key="1">
    <source>
        <dbReference type="ARBA" id="ARBA00004123"/>
    </source>
</evidence>
<dbReference type="GO" id="GO:0003677">
    <property type="term" value="F:DNA binding"/>
    <property type="evidence" value="ECO:0007669"/>
    <property type="project" value="UniProtKB-KW"/>
</dbReference>
<evidence type="ECO:0000313" key="11">
    <source>
        <dbReference type="Proteomes" id="UP000298663"/>
    </source>
</evidence>
<evidence type="ECO:0000256" key="7">
    <source>
        <dbReference type="ARBA" id="ARBA00023269"/>
    </source>
</evidence>
<comment type="similarity">
    <text evidence="3">Belongs to the histone H3 family.</text>
</comment>
<protein>
    <recommendedName>
        <fullName evidence="9">Core Histone H2A/H2B/H3 domain-containing protein</fullName>
    </recommendedName>
</protein>
<dbReference type="SMART" id="SM00428">
    <property type="entry name" value="H3"/>
    <property type="match status" value="1"/>
</dbReference>
<dbReference type="GO" id="GO:0005634">
    <property type="term" value="C:nucleus"/>
    <property type="evidence" value="ECO:0007669"/>
    <property type="project" value="UniProtKB-SubCell"/>
</dbReference>
<dbReference type="OrthoDB" id="4025405at2759"/>
<feature type="domain" description="Core Histone H2A/H2B/H3" evidence="9">
    <location>
        <begin position="85"/>
        <end position="171"/>
    </location>
</feature>
<comment type="subcellular location">
    <subcellularLocation>
        <location evidence="2">Chromosome</location>
    </subcellularLocation>
    <subcellularLocation>
        <location evidence="1">Nucleus</location>
    </subcellularLocation>
</comment>
<sequence>MARIKQTQRKTPLTSGPAAHMGKRLQLSKNSGTSAASKSASASTVASLSSTPRTTRRVDLHARAAAKKNPAGAVKRKMKKPVKRGVRALQEIKTLMNHSRLLIPRASFGRLVRELSQRFARDLRFKMDALAALQEAAEAHLVCIFEDANLCAIHAKRVTIMPKDLHLVRRLLGLVAKHGEDFVPY</sequence>
<dbReference type="PANTHER" id="PTHR11426">
    <property type="entry name" value="HISTONE H3"/>
    <property type="match status" value="1"/>
</dbReference>
<feature type="compositionally biased region" description="Low complexity" evidence="8">
    <location>
        <begin position="28"/>
        <end position="51"/>
    </location>
</feature>
<dbReference type="EMBL" id="AZBU02000010">
    <property type="protein sequence ID" value="TKR63595.1"/>
    <property type="molecule type" value="Genomic_DNA"/>
</dbReference>
<dbReference type="Proteomes" id="UP000298663">
    <property type="component" value="Unassembled WGS sequence"/>
</dbReference>
<dbReference type="SUPFAM" id="SSF47113">
    <property type="entry name" value="Histone-fold"/>
    <property type="match status" value="1"/>
</dbReference>
<dbReference type="FunFam" id="1.10.20.10:FF:000085">
    <property type="entry name" value="Histone H3.2"/>
    <property type="match status" value="1"/>
</dbReference>
<accession>A0A4V5ZYG4</accession>
<reference evidence="10 11" key="1">
    <citation type="journal article" date="2015" name="Genome Biol.">
        <title>Comparative genomics of Steinernema reveals deeply conserved gene regulatory networks.</title>
        <authorList>
            <person name="Dillman A.R."/>
            <person name="Macchietto M."/>
            <person name="Porter C.F."/>
            <person name="Rogers A."/>
            <person name="Williams B."/>
            <person name="Antoshechkin I."/>
            <person name="Lee M.M."/>
            <person name="Goodwin Z."/>
            <person name="Lu X."/>
            <person name="Lewis E.E."/>
            <person name="Goodrich-Blair H."/>
            <person name="Stock S.P."/>
            <person name="Adams B.J."/>
            <person name="Sternberg P.W."/>
            <person name="Mortazavi A."/>
        </authorList>
    </citation>
    <scope>NUCLEOTIDE SEQUENCE [LARGE SCALE GENOMIC DNA]</scope>
    <source>
        <strain evidence="10 11">ALL</strain>
    </source>
</reference>
<dbReference type="GO" id="GO:0030527">
    <property type="term" value="F:structural constituent of chromatin"/>
    <property type="evidence" value="ECO:0007669"/>
    <property type="project" value="InterPro"/>
</dbReference>
<evidence type="ECO:0000256" key="8">
    <source>
        <dbReference type="SAM" id="MobiDB-lite"/>
    </source>
</evidence>
<proteinExistence type="inferred from homology"/>
<keyword evidence="7" id="KW-0544">Nucleosome core</keyword>
<dbReference type="InterPro" id="IPR000164">
    <property type="entry name" value="Histone_H3/CENP-A"/>
</dbReference>
<organism evidence="10 11">
    <name type="scientific">Steinernema carpocapsae</name>
    <name type="common">Entomopathogenic nematode</name>
    <dbReference type="NCBI Taxonomy" id="34508"/>
    <lineage>
        <taxon>Eukaryota</taxon>
        <taxon>Metazoa</taxon>
        <taxon>Ecdysozoa</taxon>
        <taxon>Nematoda</taxon>
        <taxon>Chromadorea</taxon>
        <taxon>Rhabditida</taxon>
        <taxon>Tylenchina</taxon>
        <taxon>Panagrolaimomorpha</taxon>
        <taxon>Strongyloidoidea</taxon>
        <taxon>Steinernematidae</taxon>
        <taxon>Steinernema</taxon>
    </lineage>
</organism>
<evidence type="ECO:0000256" key="5">
    <source>
        <dbReference type="ARBA" id="ARBA00023125"/>
    </source>
</evidence>
<evidence type="ECO:0000256" key="6">
    <source>
        <dbReference type="ARBA" id="ARBA00023242"/>
    </source>
</evidence>
<feature type="region of interest" description="Disordered" evidence="8">
    <location>
        <begin position="1"/>
        <end position="82"/>
    </location>
</feature>
<keyword evidence="4" id="KW-0158">Chromosome</keyword>
<evidence type="ECO:0000259" key="9">
    <source>
        <dbReference type="Pfam" id="PF00125"/>
    </source>
</evidence>
<reference evidence="10 11" key="2">
    <citation type="journal article" date="2019" name="G3 (Bethesda)">
        <title>Hybrid Assembly of the Genome of the Entomopathogenic Nematode Steinernema carpocapsae Identifies the X-Chromosome.</title>
        <authorList>
            <person name="Serra L."/>
            <person name="Macchietto M."/>
            <person name="Macias-Munoz A."/>
            <person name="McGill C.J."/>
            <person name="Rodriguez I.M."/>
            <person name="Rodriguez B."/>
            <person name="Murad R."/>
            <person name="Mortazavi A."/>
        </authorList>
    </citation>
    <scope>NUCLEOTIDE SEQUENCE [LARGE SCALE GENOMIC DNA]</scope>
    <source>
        <strain evidence="10 11">ALL</strain>
    </source>
</reference>
<dbReference type="Pfam" id="PF00125">
    <property type="entry name" value="Histone"/>
    <property type="match status" value="1"/>
</dbReference>
<evidence type="ECO:0000256" key="3">
    <source>
        <dbReference type="ARBA" id="ARBA00010343"/>
    </source>
</evidence>
<dbReference type="GO" id="GO:0000786">
    <property type="term" value="C:nucleosome"/>
    <property type="evidence" value="ECO:0007669"/>
    <property type="project" value="UniProtKB-KW"/>
</dbReference>
<keyword evidence="11" id="KW-1185">Reference proteome</keyword>
<gene>
    <name evidence="10" type="ORF">L596_027405</name>
</gene>
<dbReference type="InterPro" id="IPR007125">
    <property type="entry name" value="H2A/H2B/H3"/>
</dbReference>
<keyword evidence="5" id="KW-0238">DNA-binding</keyword>
<evidence type="ECO:0000313" key="10">
    <source>
        <dbReference type="EMBL" id="TKR63595.1"/>
    </source>
</evidence>
<dbReference type="Gene3D" id="1.10.20.10">
    <property type="entry name" value="Histone, subunit A"/>
    <property type="match status" value="1"/>
</dbReference>